<evidence type="ECO:0000313" key="2">
    <source>
        <dbReference type="EMBL" id="BAD61915.1"/>
    </source>
</evidence>
<name>Q5Z6D7_ORYSJ</name>
<organism evidence="2 3">
    <name type="scientific">Oryza sativa subsp. japonica</name>
    <name type="common">Rice</name>
    <dbReference type="NCBI Taxonomy" id="39947"/>
    <lineage>
        <taxon>Eukaryota</taxon>
        <taxon>Viridiplantae</taxon>
        <taxon>Streptophyta</taxon>
        <taxon>Embryophyta</taxon>
        <taxon>Tracheophyta</taxon>
        <taxon>Spermatophyta</taxon>
        <taxon>Magnoliopsida</taxon>
        <taxon>Liliopsida</taxon>
        <taxon>Poales</taxon>
        <taxon>Poaceae</taxon>
        <taxon>BOP clade</taxon>
        <taxon>Oryzoideae</taxon>
        <taxon>Oryzeae</taxon>
        <taxon>Oryzinae</taxon>
        <taxon>Oryza</taxon>
        <taxon>Oryza sativa</taxon>
    </lineage>
</organism>
<sequence>MAGACWRAVVGATRRGNRPQTAAGGVEGAWLGGRGECSWVHEASTPGGWEGAAVGAAGCTRRARRRFRRALSCRLRPVRSHCGGHEERQELPQGRRPSRQGDGRRSLRWKAVEYFEGMCDRPDAMSDEFRRLQIAHTNSVIEYLF</sequence>
<dbReference type="AlphaFoldDB" id="Q5Z6D7"/>
<protein>
    <submittedName>
        <fullName evidence="2">Uncharacterized protein</fullName>
    </submittedName>
</protein>
<gene>
    <name evidence="2" type="primary">P0427E01.31</name>
</gene>
<proteinExistence type="predicted"/>
<dbReference type="Proteomes" id="UP000000763">
    <property type="component" value="Chromosome 6"/>
</dbReference>
<reference evidence="3" key="2">
    <citation type="journal article" date="2008" name="Nucleic Acids Res.">
        <title>The rice annotation project database (RAP-DB): 2008 update.</title>
        <authorList>
            <consortium name="The rice annotation project (RAP)"/>
        </authorList>
    </citation>
    <scope>GENOME REANNOTATION</scope>
    <source>
        <strain evidence="3">cv. Nipponbare</strain>
    </source>
</reference>
<reference evidence="3" key="1">
    <citation type="journal article" date="2005" name="Nature">
        <title>The map-based sequence of the rice genome.</title>
        <authorList>
            <consortium name="International rice genome sequencing project (IRGSP)"/>
            <person name="Matsumoto T."/>
            <person name="Wu J."/>
            <person name="Kanamori H."/>
            <person name="Katayose Y."/>
            <person name="Fujisawa M."/>
            <person name="Namiki N."/>
            <person name="Mizuno H."/>
            <person name="Yamamoto K."/>
            <person name="Antonio B.A."/>
            <person name="Baba T."/>
            <person name="Sakata K."/>
            <person name="Nagamura Y."/>
            <person name="Aoki H."/>
            <person name="Arikawa K."/>
            <person name="Arita K."/>
            <person name="Bito T."/>
            <person name="Chiden Y."/>
            <person name="Fujitsuka N."/>
            <person name="Fukunaka R."/>
            <person name="Hamada M."/>
            <person name="Harada C."/>
            <person name="Hayashi A."/>
            <person name="Hijishita S."/>
            <person name="Honda M."/>
            <person name="Hosokawa S."/>
            <person name="Ichikawa Y."/>
            <person name="Idonuma A."/>
            <person name="Iijima M."/>
            <person name="Ikeda M."/>
            <person name="Ikeno M."/>
            <person name="Ito K."/>
            <person name="Ito S."/>
            <person name="Ito T."/>
            <person name="Ito Y."/>
            <person name="Ito Y."/>
            <person name="Iwabuchi A."/>
            <person name="Kamiya K."/>
            <person name="Karasawa W."/>
            <person name="Kurita K."/>
            <person name="Katagiri S."/>
            <person name="Kikuta A."/>
            <person name="Kobayashi H."/>
            <person name="Kobayashi N."/>
            <person name="Machita K."/>
            <person name="Maehara T."/>
            <person name="Masukawa M."/>
            <person name="Mizubayashi T."/>
            <person name="Mukai Y."/>
            <person name="Nagasaki H."/>
            <person name="Nagata Y."/>
            <person name="Naito S."/>
            <person name="Nakashima M."/>
            <person name="Nakama Y."/>
            <person name="Nakamichi Y."/>
            <person name="Nakamura M."/>
            <person name="Meguro A."/>
            <person name="Negishi M."/>
            <person name="Ohta I."/>
            <person name="Ohta T."/>
            <person name="Okamoto M."/>
            <person name="Ono N."/>
            <person name="Saji S."/>
            <person name="Sakaguchi M."/>
            <person name="Sakai K."/>
            <person name="Shibata M."/>
            <person name="Shimokawa T."/>
            <person name="Song J."/>
            <person name="Takazaki Y."/>
            <person name="Terasawa K."/>
            <person name="Tsugane M."/>
            <person name="Tsuji K."/>
            <person name="Ueda S."/>
            <person name="Waki K."/>
            <person name="Yamagata H."/>
            <person name="Yamamoto M."/>
            <person name="Yamamoto S."/>
            <person name="Yamane H."/>
            <person name="Yoshiki S."/>
            <person name="Yoshihara R."/>
            <person name="Yukawa K."/>
            <person name="Zhong H."/>
            <person name="Yano M."/>
            <person name="Yuan Q."/>
            <person name="Ouyang S."/>
            <person name="Liu J."/>
            <person name="Jones K.M."/>
            <person name="Gansberger K."/>
            <person name="Moffat K."/>
            <person name="Hill J."/>
            <person name="Bera J."/>
            <person name="Fadrosh D."/>
            <person name="Jin S."/>
            <person name="Johri S."/>
            <person name="Kim M."/>
            <person name="Overton L."/>
            <person name="Reardon M."/>
            <person name="Tsitrin T."/>
            <person name="Vuong H."/>
            <person name="Weaver B."/>
            <person name="Ciecko A."/>
            <person name="Tallon L."/>
            <person name="Jackson J."/>
            <person name="Pai G."/>
            <person name="Aken S.V."/>
            <person name="Utterback T."/>
            <person name="Reidmuller S."/>
            <person name="Feldblyum T."/>
            <person name="Hsiao J."/>
            <person name="Zismann V."/>
            <person name="Iobst S."/>
            <person name="de Vazeille A.R."/>
            <person name="Buell C.R."/>
            <person name="Ying K."/>
            <person name="Li Y."/>
            <person name="Lu T."/>
            <person name="Huang Y."/>
            <person name="Zhao Q."/>
            <person name="Feng Q."/>
            <person name="Zhang L."/>
            <person name="Zhu J."/>
            <person name="Weng Q."/>
            <person name="Mu J."/>
            <person name="Lu Y."/>
            <person name="Fan D."/>
            <person name="Liu Y."/>
            <person name="Guan J."/>
            <person name="Zhang Y."/>
            <person name="Yu S."/>
            <person name="Liu X."/>
            <person name="Zhang Y."/>
            <person name="Hong G."/>
            <person name="Han B."/>
            <person name="Choisne N."/>
            <person name="Demange N."/>
            <person name="Orjeda G."/>
            <person name="Samain S."/>
            <person name="Cattolico L."/>
            <person name="Pelletier E."/>
            <person name="Couloux A."/>
            <person name="Segurens B."/>
            <person name="Wincker P."/>
            <person name="D'Hont A."/>
            <person name="Scarpelli C."/>
            <person name="Weissenbach J."/>
            <person name="Salanoubat M."/>
            <person name="Quetier F."/>
            <person name="Yu Y."/>
            <person name="Kim H.R."/>
            <person name="Rambo T."/>
            <person name="Currie J."/>
            <person name="Collura K."/>
            <person name="Luo M."/>
            <person name="Yang T."/>
            <person name="Ammiraju J.S.S."/>
            <person name="Engler F."/>
            <person name="Soderlund C."/>
            <person name="Wing R.A."/>
            <person name="Palmer L.E."/>
            <person name="de la Bastide M."/>
            <person name="Spiegel L."/>
            <person name="Nascimento L."/>
            <person name="Zutavern T."/>
            <person name="O'Shaughnessy A."/>
            <person name="Dike S."/>
            <person name="Dedhia N."/>
            <person name="Preston R."/>
            <person name="Balija V."/>
            <person name="McCombie W.R."/>
            <person name="Chow T."/>
            <person name="Chen H."/>
            <person name="Chung M."/>
            <person name="Chen C."/>
            <person name="Shaw J."/>
            <person name="Wu H."/>
            <person name="Hsiao K."/>
            <person name="Chao Y."/>
            <person name="Chu M."/>
            <person name="Cheng C."/>
            <person name="Hour A."/>
            <person name="Lee P."/>
            <person name="Lin S."/>
            <person name="Lin Y."/>
            <person name="Liou J."/>
            <person name="Liu S."/>
            <person name="Hsing Y."/>
            <person name="Raghuvanshi S."/>
            <person name="Mohanty A."/>
            <person name="Bharti A.K."/>
            <person name="Gaur A."/>
            <person name="Gupta V."/>
            <person name="Kumar D."/>
            <person name="Ravi V."/>
            <person name="Vij S."/>
            <person name="Kapur A."/>
            <person name="Khurana P."/>
            <person name="Khurana P."/>
            <person name="Khurana J.P."/>
            <person name="Tyagi A.K."/>
            <person name="Gaikwad K."/>
            <person name="Singh A."/>
            <person name="Dalal V."/>
            <person name="Srivastava S."/>
            <person name="Dixit A."/>
            <person name="Pal A.K."/>
            <person name="Ghazi I.A."/>
            <person name="Yadav M."/>
            <person name="Pandit A."/>
            <person name="Bhargava A."/>
            <person name="Sureshbabu K."/>
            <person name="Batra K."/>
            <person name="Sharma T.R."/>
            <person name="Mohapatra T."/>
            <person name="Singh N.K."/>
            <person name="Messing J."/>
            <person name="Nelson A.B."/>
            <person name="Fuks G."/>
            <person name="Kavchok S."/>
            <person name="Keizer G."/>
            <person name="Linton E."/>
            <person name="Llaca V."/>
            <person name="Song R."/>
            <person name="Tanyolac B."/>
            <person name="Young S."/>
            <person name="Ho-Il K."/>
            <person name="Hahn J.H."/>
            <person name="Sangsakoo G."/>
            <person name="Vanavichit A."/>
            <person name="de Mattos Luiz.A.T."/>
            <person name="Zimmer P.D."/>
            <person name="Malone G."/>
            <person name="Dellagostin O."/>
            <person name="de Oliveira A.C."/>
            <person name="Bevan M."/>
            <person name="Bancroft I."/>
            <person name="Minx P."/>
            <person name="Cordum H."/>
            <person name="Wilson R."/>
            <person name="Cheng Z."/>
            <person name="Jin W."/>
            <person name="Jiang J."/>
            <person name="Leong S.A."/>
            <person name="Iwama H."/>
            <person name="Gojobori T."/>
            <person name="Itoh T."/>
            <person name="Niimura Y."/>
            <person name="Fujii Y."/>
            <person name="Habara T."/>
            <person name="Sakai H."/>
            <person name="Sato Y."/>
            <person name="Wilson G."/>
            <person name="Kumar K."/>
            <person name="McCouch S."/>
            <person name="Juretic N."/>
            <person name="Hoen D."/>
            <person name="Wright S."/>
            <person name="Bruskiewich R."/>
            <person name="Bureau T."/>
            <person name="Miyao A."/>
            <person name="Hirochika H."/>
            <person name="Nishikawa T."/>
            <person name="Kadowaki K."/>
            <person name="Sugiura M."/>
            <person name="Burr B."/>
            <person name="Sasaki T."/>
        </authorList>
    </citation>
    <scope>NUCLEOTIDE SEQUENCE [LARGE SCALE GENOMIC DNA]</scope>
    <source>
        <strain evidence="3">cv. Nipponbare</strain>
    </source>
</reference>
<feature type="region of interest" description="Disordered" evidence="1">
    <location>
        <begin position="83"/>
        <end position="104"/>
    </location>
</feature>
<accession>Q5Z6D7</accession>
<evidence type="ECO:0000313" key="3">
    <source>
        <dbReference type="Proteomes" id="UP000000763"/>
    </source>
</evidence>
<dbReference type="EMBL" id="AP005449">
    <property type="protein sequence ID" value="BAD61915.1"/>
    <property type="molecule type" value="Genomic_DNA"/>
</dbReference>
<evidence type="ECO:0000256" key="1">
    <source>
        <dbReference type="SAM" id="MobiDB-lite"/>
    </source>
</evidence>